<sequence>MPAYKLPGNAYAVAGTDDEDETDMEYVEVDPTQRYGRYNEVLGQGACKTVYRAFDKLHGIEVAWNQVKDVQDAMRSSKELERLHSEVYLLKTLKHKNILKFYDSWVDTKTKTVNFITEMLTSGNLRQYRKKHKRVDLKAVKSWARQILRGLLYLHSHDPPIIHRDIKCDNIFINGNDGEVKIGDLGLAVVLQQAHAAHSVIGTPEFMAPELYEEEYTELVDIYSFGMCLLELITLEYPYSECGNAAQIYRKVTSGKKPACLDKVKDAEVRSFVEKCLADASCRLPARELLMDPFLQGPGNMETSVGLPHCHLQTCTNETMKLDTMSAEPTRAVDSQVKKRNKAQLSHSSQIKDFLHSHQVPVSLVCDSQKMDVDVHQQIEKVSLSNLTKLSPENNQDLSLRSIKADGIISFIFRIGDKKGHFRSIRFPFNPEADTALSVASEMITALGLTDRDATAIAEKIDSELTTLIPHWKPGAAFDETVVNDEKSSSDELFDADGCTVPSKDDVRVEAINSSEGPVLGLLSSSHGPSCSSTVTSSNDTISCDFPDFPTICGHLEESCCATSDNSCQSDECLSFQSSNQEAQDVLKIKDLSSELIFSISLNPAIVEEENVINCGCANSSNLEAAVAFKSGWVDASKQTSPKMNLEENTSSSDIKCMRKSPDKEVQLHTSLDQQSTSQLLQTTEASISRFPVTSLLRAGINAENALPFENKRCHSFEFSTLNLICLLWK</sequence>
<comment type="caution">
    <text evidence="1">The sequence shown here is derived from an EMBL/GenBank/DDBJ whole genome shotgun (WGS) entry which is preliminary data.</text>
</comment>
<dbReference type="EMBL" id="CM055104">
    <property type="protein sequence ID" value="KAJ7534171.1"/>
    <property type="molecule type" value="Genomic_DNA"/>
</dbReference>
<gene>
    <name evidence="1" type="ORF">O6H91_13G082400</name>
</gene>
<proteinExistence type="predicted"/>
<keyword evidence="2" id="KW-1185">Reference proteome</keyword>
<protein>
    <submittedName>
        <fullName evidence="1">Uncharacterized protein</fullName>
    </submittedName>
</protein>
<dbReference type="Proteomes" id="UP001162992">
    <property type="component" value="Chromosome 13"/>
</dbReference>
<accession>A0ACC2BWR1</accession>
<reference evidence="2" key="1">
    <citation type="journal article" date="2024" name="Proc. Natl. Acad. Sci. U.S.A.">
        <title>Extraordinary preservation of gene collinearity over three hundred million years revealed in homosporous lycophytes.</title>
        <authorList>
            <person name="Li C."/>
            <person name="Wickell D."/>
            <person name="Kuo L.Y."/>
            <person name="Chen X."/>
            <person name="Nie B."/>
            <person name="Liao X."/>
            <person name="Peng D."/>
            <person name="Ji J."/>
            <person name="Jenkins J."/>
            <person name="Williams M."/>
            <person name="Shu S."/>
            <person name="Plott C."/>
            <person name="Barry K."/>
            <person name="Rajasekar S."/>
            <person name="Grimwood J."/>
            <person name="Han X."/>
            <person name="Sun S."/>
            <person name="Hou Z."/>
            <person name="He W."/>
            <person name="Dai G."/>
            <person name="Sun C."/>
            <person name="Schmutz J."/>
            <person name="Leebens-Mack J.H."/>
            <person name="Li F.W."/>
            <person name="Wang L."/>
        </authorList>
    </citation>
    <scope>NUCLEOTIDE SEQUENCE [LARGE SCALE GENOMIC DNA]</scope>
    <source>
        <strain evidence="2">cv. PW_Plant_1</strain>
    </source>
</reference>
<evidence type="ECO:0000313" key="1">
    <source>
        <dbReference type="EMBL" id="KAJ7534171.1"/>
    </source>
</evidence>
<evidence type="ECO:0000313" key="2">
    <source>
        <dbReference type="Proteomes" id="UP001162992"/>
    </source>
</evidence>
<name>A0ACC2BWR1_DIPCM</name>
<organism evidence="1 2">
    <name type="scientific">Diphasiastrum complanatum</name>
    <name type="common">Issler's clubmoss</name>
    <name type="synonym">Lycopodium complanatum</name>
    <dbReference type="NCBI Taxonomy" id="34168"/>
    <lineage>
        <taxon>Eukaryota</taxon>
        <taxon>Viridiplantae</taxon>
        <taxon>Streptophyta</taxon>
        <taxon>Embryophyta</taxon>
        <taxon>Tracheophyta</taxon>
        <taxon>Lycopodiopsida</taxon>
        <taxon>Lycopodiales</taxon>
        <taxon>Lycopodiaceae</taxon>
        <taxon>Lycopodioideae</taxon>
        <taxon>Diphasiastrum</taxon>
    </lineage>
</organism>